<dbReference type="EMBL" id="LT629736">
    <property type="protein sequence ID" value="SDS13711.1"/>
    <property type="molecule type" value="Genomic_DNA"/>
</dbReference>
<evidence type="ECO:0000256" key="1">
    <source>
        <dbReference type="SAM" id="SignalP"/>
    </source>
</evidence>
<feature type="chain" id="PRO_5009256836" evidence="1">
    <location>
        <begin position="21"/>
        <end position="185"/>
    </location>
</feature>
<dbReference type="RefSeq" id="WP_172829810.1">
    <property type="nucleotide sequence ID" value="NZ_LT629736.1"/>
</dbReference>
<accession>A0A1H1PQW0</accession>
<protein>
    <submittedName>
        <fullName evidence="2">Broad specificity phosphatase PhoE</fullName>
    </submittedName>
</protein>
<dbReference type="InterPro" id="IPR029033">
    <property type="entry name" value="His_PPase_superfam"/>
</dbReference>
<organism evidence="2 3">
    <name type="scientific">Halopseudomonas xinjiangensis</name>
    <dbReference type="NCBI Taxonomy" id="487184"/>
    <lineage>
        <taxon>Bacteria</taxon>
        <taxon>Pseudomonadati</taxon>
        <taxon>Pseudomonadota</taxon>
        <taxon>Gammaproteobacteria</taxon>
        <taxon>Pseudomonadales</taxon>
        <taxon>Pseudomonadaceae</taxon>
        <taxon>Halopseudomonas</taxon>
    </lineage>
</organism>
<keyword evidence="1" id="KW-0732">Signal</keyword>
<dbReference type="STRING" id="487184.SAMN05216421_0972"/>
<keyword evidence="3" id="KW-1185">Reference proteome</keyword>
<dbReference type="Pfam" id="PF00300">
    <property type="entry name" value="His_Phos_1"/>
    <property type="match status" value="1"/>
</dbReference>
<feature type="signal peptide" evidence="1">
    <location>
        <begin position="1"/>
        <end position="20"/>
    </location>
</feature>
<dbReference type="Gene3D" id="3.40.50.1240">
    <property type="entry name" value="Phosphoglycerate mutase-like"/>
    <property type="match status" value="1"/>
</dbReference>
<dbReference type="SUPFAM" id="SSF53254">
    <property type="entry name" value="Phosphoglycerate mutase-like"/>
    <property type="match status" value="1"/>
</dbReference>
<evidence type="ECO:0000313" key="2">
    <source>
        <dbReference type="EMBL" id="SDS13711.1"/>
    </source>
</evidence>
<dbReference type="AlphaFoldDB" id="A0A1H1PQW0"/>
<gene>
    <name evidence="2" type="ORF">SAMN05216421_0972</name>
</gene>
<evidence type="ECO:0000313" key="3">
    <source>
        <dbReference type="Proteomes" id="UP000243207"/>
    </source>
</evidence>
<sequence length="185" mass="19898">MRGWLELTCAILLLFASAQAASEPLAAVREGKAFVLLRHAHAPGVGDPADFKLGDCSTQRNLNEQGRRQSKAWGEKLRQVGLADIRLYSSRWCRALDTATAMELGAVTELPVLDSFFQDRDRAAQVTGALKGFLSETHGDQPVLLITHQVNITALTGLVPASGEALLIALPLGNPPEVLSRIPPP</sequence>
<dbReference type="InterPro" id="IPR013078">
    <property type="entry name" value="His_Pase_superF_clade-1"/>
</dbReference>
<proteinExistence type="predicted"/>
<dbReference type="Proteomes" id="UP000243207">
    <property type="component" value="Chromosome I"/>
</dbReference>
<reference evidence="3" key="1">
    <citation type="submission" date="2016-10" db="EMBL/GenBank/DDBJ databases">
        <authorList>
            <person name="Varghese N."/>
            <person name="Submissions S."/>
        </authorList>
    </citation>
    <scope>NUCLEOTIDE SEQUENCE [LARGE SCALE GENOMIC DNA]</scope>
    <source>
        <strain evidence="3">NRRL B-51270</strain>
    </source>
</reference>
<dbReference type="CDD" id="cd07040">
    <property type="entry name" value="HP"/>
    <property type="match status" value="1"/>
</dbReference>
<name>A0A1H1PQW0_9GAMM</name>